<comment type="cofactor">
    <cofactor evidence="1 5">
        <name>FAD</name>
        <dbReference type="ChEBI" id="CHEBI:57692"/>
    </cofactor>
</comment>
<dbReference type="SUPFAM" id="SSF47203">
    <property type="entry name" value="Acyl-CoA dehydrogenase C-terminal domain-like"/>
    <property type="match status" value="1"/>
</dbReference>
<comment type="similarity">
    <text evidence="2 5">Belongs to the acyl-CoA dehydrogenase family.</text>
</comment>
<evidence type="ECO:0000313" key="10">
    <source>
        <dbReference type="Proteomes" id="UP000069620"/>
    </source>
</evidence>
<evidence type="ECO:0000256" key="5">
    <source>
        <dbReference type="RuleBase" id="RU362125"/>
    </source>
</evidence>
<dbReference type="Gene3D" id="1.20.140.10">
    <property type="entry name" value="Butyryl-CoA Dehydrogenase, subunit A, domain 3"/>
    <property type="match status" value="1"/>
</dbReference>
<dbReference type="InterPro" id="IPR052547">
    <property type="entry name" value="Mito_Isobutyryl-CoADH"/>
</dbReference>
<dbReference type="GO" id="GO:0050660">
    <property type="term" value="F:flavin adenine dinucleotide binding"/>
    <property type="evidence" value="ECO:0007669"/>
    <property type="project" value="InterPro"/>
</dbReference>
<evidence type="ECO:0000256" key="1">
    <source>
        <dbReference type="ARBA" id="ARBA00001974"/>
    </source>
</evidence>
<name>A0A100VVI9_9MYCO</name>
<dbReference type="GO" id="GO:0016627">
    <property type="term" value="F:oxidoreductase activity, acting on the CH-CH group of donors"/>
    <property type="evidence" value="ECO:0007669"/>
    <property type="project" value="InterPro"/>
</dbReference>
<dbReference type="Pfam" id="PF00441">
    <property type="entry name" value="Acyl-CoA_dh_1"/>
    <property type="match status" value="1"/>
</dbReference>
<keyword evidence="10" id="KW-1185">Reference proteome</keyword>
<reference evidence="10" key="1">
    <citation type="journal article" date="2016" name="Genome Announc.">
        <title>Draft Genome Sequences of Five Rapidly Growing Mycobacterium Species, M. thermoresistibile, M. fortuitum subsp. acetamidolyticum, M. canariasense, M. brisbanense, and M. novocastrense.</title>
        <authorList>
            <person name="Katahira K."/>
            <person name="Ogura Y."/>
            <person name="Gotoh Y."/>
            <person name="Hayashi T."/>
        </authorList>
    </citation>
    <scope>NUCLEOTIDE SEQUENCE [LARGE SCALE GENOMIC DNA]</scope>
    <source>
        <strain evidence="10">JCM15654</strain>
    </source>
</reference>
<dbReference type="PANTHER" id="PTHR43831:SF1">
    <property type="entry name" value="ISOBUTYRYL-COA DEHYDROGENASE, MITOCHONDRIAL"/>
    <property type="match status" value="1"/>
</dbReference>
<dbReference type="InterPro" id="IPR013786">
    <property type="entry name" value="AcylCoA_DH/ox_N"/>
</dbReference>
<sequence>MSVDSALCSALDEVVGNVIGPAAAAVDTGGDFPRESVDALAKAGFLGLLSAPEFGGSGGSLGDAAEVVRTIASVCGSTAMVLTMHYAAVSVLERFADDDARSAIATGRHLSTLAFSEVGSRSHFWAPVGTAARGDGDTVLLDSRKSWVTSAGHADSYVWSSRPLAAEGPMTLWHVPASAEGLAVAGSFDGLGLRGNSSAPMTATQLAVPASAMLGGDGQGLDLALESALPTFLVLNAAFSLGLMRALIAAAGTHLAGSRLQHLDQSLAEQPEQRRAYARLLTLVDGAALFVDDTLAALATGRADAMLRVLQVKAVAAEAASEVADGVMRLCGGSAFRKELGIERRFRDSLAARVMAPTTEALHDFVGRAAFGQPLL</sequence>
<feature type="domain" description="Acyl-CoA dehydrogenase/oxidase N-terminal" evidence="8">
    <location>
        <begin position="8"/>
        <end position="102"/>
    </location>
</feature>
<comment type="caution">
    <text evidence="9">The sequence shown here is derived from an EMBL/GenBank/DDBJ whole genome shotgun (WGS) entry which is preliminary data.</text>
</comment>
<accession>A0A100VVI9</accession>
<evidence type="ECO:0000256" key="2">
    <source>
        <dbReference type="ARBA" id="ARBA00009347"/>
    </source>
</evidence>
<dbReference type="Gene3D" id="2.40.110.10">
    <property type="entry name" value="Butyryl-CoA Dehydrogenase, subunit A, domain 2"/>
    <property type="match status" value="1"/>
</dbReference>
<dbReference type="Pfam" id="PF02770">
    <property type="entry name" value="Acyl-CoA_dh_M"/>
    <property type="match status" value="1"/>
</dbReference>
<evidence type="ECO:0000256" key="3">
    <source>
        <dbReference type="ARBA" id="ARBA00022630"/>
    </source>
</evidence>
<dbReference type="Gene3D" id="1.10.540.10">
    <property type="entry name" value="Acyl-CoA dehydrogenase/oxidase, N-terminal domain"/>
    <property type="match status" value="1"/>
</dbReference>
<dbReference type="PANTHER" id="PTHR43831">
    <property type="entry name" value="ISOBUTYRYL-COA DEHYDROGENASE"/>
    <property type="match status" value="1"/>
</dbReference>
<dbReference type="PIRSF" id="PIRSF016578">
    <property type="entry name" value="HsaA"/>
    <property type="match status" value="1"/>
</dbReference>
<evidence type="ECO:0000256" key="4">
    <source>
        <dbReference type="ARBA" id="ARBA00022827"/>
    </source>
</evidence>
<proteinExistence type="inferred from homology"/>
<organism evidence="9 10">
    <name type="scientific">Mycolicibacterium brisbanense</name>
    <dbReference type="NCBI Taxonomy" id="146020"/>
    <lineage>
        <taxon>Bacteria</taxon>
        <taxon>Bacillati</taxon>
        <taxon>Actinomycetota</taxon>
        <taxon>Actinomycetes</taxon>
        <taxon>Mycobacteriales</taxon>
        <taxon>Mycobacteriaceae</taxon>
        <taxon>Mycolicibacterium</taxon>
    </lineage>
</organism>
<evidence type="ECO:0000259" key="6">
    <source>
        <dbReference type="Pfam" id="PF00441"/>
    </source>
</evidence>
<evidence type="ECO:0000313" key="9">
    <source>
        <dbReference type="EMBL" id="GAS86851.1"/>
    </source>
</evidence>
<keyword evidence="5" id="KW-0560">Oxidoreductase</keyword>
<dbReference type="InterPro" id="IPR009100">
    <property type="entry name" value="AcylCoA_DH/oxidase_NM_dom_sf"/>
</dbReference>
<dbReference type="EMBL" id="BCSX01000011">
    <property type="protein sequence ID" value="GAS86851.1"/>
    <property type="molecule type" value="Genomic_DNA"/>
</dbReference>
<dbReference type="InterPro" id="IPR036250">
    <property type="entry name" value="AcylCo_DH-like_C"/>
</dbReference>
<dbReference type="InterPro" id="IPR037069">
    <property type="entry name" value="AcylCoA_DH/ox_N_sf"/>
</dbReference>
<protein>
    <submittedName>
        <fullName evidence="9">Acyl-CoA dehydrogenase</fullName>
    </submittedName>
</protein>
<dbReference type="SUPFAM" id="SSF56645">
    <property type="entry name" value="Acyl-CoA dehydrogenase NM domain-like"/>
    <property type="match status" value="1"/>
</dbReference>
<evidence type="ECO:0000259" key="7">
    <source>
        <dbReference type="Pfam" id="PF02770"/>
    </source>
</evidence>
<dbReference type="InterPro" id="IPR006091">
    <property type="entry name" value="Acyl-CoA_Oxase/DH_mid-dom"/>
</dbReference>
<dbReference type="Pfam" id="PF02771">
    <property type="entry name" value="Acyl-CoA_dh_N"/>
    <property type="match status" value="1"/>
</dbReference>
<feature type="domain" description="Acyl-CoA oxidase/dehydrogenase middle" evidence="7">
    <location>
        <begin position="113"/>
        <end position="202"/>
    </location>
</feature>
<dbReference type="AlphaFoldDB" id="A0A100VVI9"/>
<dbReference type="InterPro" id="IPR046373">
    <property type="entry name" value="Acyl-CoA_Oxase/DH_mid-dom_sf"/>
</dbReference>
<evidence type="ECO:0000259" key="8">
    <source>
        <dbReference type="Pfam" id="PF02771"/>
    </source>
</evidence>
<dbReference type="STRING" id="146020.RMCB_0947"/>
<dbReference type="Proteomes" id="UP000069620">
    <property type="component" value="Unassembled WGS sequence"/>
</dbReference>
<reference evidence="10" key="2">
    <citation type="submission" date="2016-02" db="EMBL/GenBank/DDBJ databases">
        <title>Draft genome sequence of five rapidly growing Mycobacterium species.</title>
        <authorList>
            <person name="Katahira K."/>
            <person name="Gotou Y."/>
            <person name="Iida K."/>
            <person name="Ogura Y."/>
            <person name="Hayashi T."/>
        </authorList>
    </citation>
    <scope>NUCLEOTIDE SEQUENCE [LARGE SCALE GENOMIC DNA]</scope>
    <source>
        <strain evidence="10">JCM15654</strain>
    </source>
</reference>
<feature type="domain" description="Acyl-CoA dehydrogenase/oxidase C-terminal" evidence="6">
    <location>
        <begin position="218"/>
        <end position="370"/>
    </location>
</feature>
<dbReference type="OrthoDB" id="2986495at2"/>
<keyword evidence="4 5" id="KW-0274">FAD</keyword>
<gene>
    <name evidence="9" type="ORF">RMCB_0947</name>
</gene>
<keyword evidence="3 5" id="KW-0285">Flavoprotein</keyword>
<dbReference type="InterPro" id="IPR009075">
    <property type="entry name" value="AcylCo_DH/oxidase_C"/>
</dbReference>